<dbReference type="Gene3D" id="3.40.50.360">
    <property type="match status" value="1"/>
</dbReference>
<dbReference type="InterPro" id="IPR051545">
    <property type="entry name" value="NAD(P)H_dehydrogenase_qn"/>
</dbReference>
<evidence type="ECO:0000256" key="1">
    <source>
        <dbReference type="ARBA" id="ARBA00023002"/>
    </source>
</evidence>
<keyword evidence="1" id="KW-0560">Oxidoreductase</keyword>
<evidence type="ECO:0008006" key="4">
    <source>
        <dbReference type="Google" id="ProtNLM"/>
    </source>
</evidence>
<dbReference type="PANTHER" id="PTHR10204:SF34">
    <property type="entry name" value="NAD(P)H DEHYDROGENASE [QUINONE] 1 ISOFORM 1"/>
    <property type="match status" value="1"/>
</dbReference>
<name>A0ABS5J391_9BACT</name>
<sequence length="69" mass="7724">MPGLPGDLNTMLKPLYRGIFQFTGFSVLAPQVVYGPSRQTPEERSEALNSWAGRLNHIFDESPITITPY</sequence>
<organism evidence="2 3">
    <name type="scientific">Chitinophaga hostae</name>
    <dbReference type="NCBI Taxonomy" id="2831022"/>
    <lineage>
        <taxon>Bacteria</taxon>
        <taxon>Pseudomonadati</taxon>
        <taxon>Bacteroidota</taxon>
        <taxon>Chitinophagia</taxon>
        <taxon>Chitinophagales</taxon>
        <taxon>Chitinophagaceae</taxon>
        <taxon>Chitinophaga</taxon>
    </lineage>
</organism>
<proteinExistence type="predicted"/>
<dbReference type="SUPFAM" id="SSF52218">
    <property type="entry name" value="Flavoproteins"/>
    <property type="match status" value="1"/>
</dbReference>
<evidence type="ECO:0000313" key="2">
    <source>
        <dbReference type="EMBL" id="MBS0029012.1"/>
    </source>
</evidence>
<gene>
    <name evidence="2" type="ORF">KE626_16950</name>
</gene>
<dbReference type="InterPro" id="IPR029039">
    <property type="entry name" value="Flavoprotein-like_sf"/>
</dbReference>
<dbReference type="PANTHER" id="PTHR10204">
    <property type="entry name" value="NAD P H OXIDOREDUCTASE-RELATED"/>
    <property type="match status" value="1"/>
</dbReference>
<reference evidence="2 3" key="1">
    <citation type="submission" date="2021-04" db="EMBL/GenBank/DDBJ databases">
        <title>Chitinophaga sp. nov., isolated from the rhizosphere soil.</title>
        <authorList>
            <person name="He S."/>
        </authorList>
    </citation>
    <scope>NUCLEOTIDE SEQUENCE [LARGE SCALE GENOMIC DNA]</scope>
    <source>
        <strain evidence="2 3">2R12</strain>
    </source>
</reference>
<dbReference type="Proteomes" id="UP000676386">
    <property type="component" value="Unassembled WGS sequence"/>
</dbReference>
<evidence type="ECO:0000313" key="3">
    <source>
        <dbReference type="Proteomes" id="UP000676386"/>
    </source>
</evidence>
<protein>
    <recommendedName>
        <fullName evidence="4">Flavodoxin-like fold</fullName>
    </recommendedName>
</protein>
<accession>A0ABS5J391</accession>
<dbReference type="EMBL" id="JAGTXB010000007">
    <property type="protein sequence ID" value="MBS0029012.1"/>
    <property type="molecule type" value="Genomic_DNA"/>
</dbReference>
<dbReference type="RefSeq" id="WP_211974108.1">
    <property type="nucleotide sequence ID" value="NZ_CBFHAM010000024.1"/>
</dbReference>
<comment type="caution">
    <text evidence="2">The sequence shown here is derived from an EMBL/GenBank/DDBJ whole genome shotgun (WGS) entry which is preliminary data.</text>
</comment>
<keyword evidence="3" id="KW-1185">Reference proteome</keyword>